<dbReference type="Gene3D" id="1.10.340.70">
    <property type="match status" value="1"/>
</dbReference>
<accession>A0A6J8BGR1</accession>
<dbReference type="InterPro" id="IPR012337">
    <property type="entry name" value="RNaseH-like_sf"/>
</dbReference>
<name>A0A6J8BGR1_MYTCO</name>
<feature type="domain" description="Integrase zinc-binding" evidence="1">
    <location>
        <begin position="158"/>
        <end position="211"/>
    </location>
</feature>
<gene>
    <name evidence="3" type="ORF">MCOR_18930</name>
</gene>
<dbReference type="Pfam" id="PF18701">
    <property type="entry name" value="DUF5641"/>
    <property type="match status" value="1"/>
</dbReference>
<feature type="domain" description="DUF5641" evidence="2">
    <location>
        <begin position="331"/>
        <end position="421"/>
    </location>
</feature>
<protein>
    <recommendedName>
        <fullName evidence="5">Integrase catalytic domain-containing protein</fullName>
    </recommendedName>
</protein>
<evidence type="ECO:0008006" key="5">
    <source>
        <dbReference type="Google" id="ProtNLM"/>
    </source>
</evidence>
<dbReference type="InterPro" id="IPR036397">
    <property type="entry name" value="RNaseH_sf"/>
</dbReference>
<dbReference type="Proteomes" id="UP000507470">
    <property type="component" value="Unassembled WGS sequence"/>
</dbReference>
<dbReference type="InterPro" id="IPR040676">
    <property type="entry name" value="DUF5641"/>
</dbReference>
<dbReference type="InterPro" id="IPR041588">
    <property type="entry name" value="Integrase_H2C2"/>
</dbReference>
<evidence type="ECO:0000259" key="2">
    <source>
        <dbReference type="Pfam" id="PF18701"/>
    </source>
</evidence>
<dbReference type="Gene3D" id="3.30.420.10">
    <property type="entry name" value="Ribonuclease H-like superfamily/Ribonuclease H"/>
    <property type="match status" value="1"/>
</dbReference>
<dbReference type="InterPro" id="IPR008042">
    <property type="entry name" value="Retrotrans_Pao"/>
</dbReference>
<reference evidence="3 4" key="1">
    <citation type="submission" date="2020-06" db="EMBL/GenBank/DDBJ databases">
        <authorList>
            <person name="Li R."/>
            <person name="Bekaert M."/>
        </authorList>
    </citation>
    <scope>NUCLEOTIDE SEQUENCE [LARGE SCALE GENOMIC DNA]</scope>
    <source>
        <strain evidence="4">wild</strain>
    </source>
</reference>
<dbReference type="EMBL" id="CACVKT020003353">
    <property type="protein sequence ID" value="CAC5383158.1"/>
    <property type="molecule type" value="Genomic_DNA"/>
</dbReference>
<dbReference type="PANTHER" id="PTHR47331">
    <property type="entry name" value="PHD-TYPE DOMAIN-CONTAINING PROTEIN"/>
    <property type="match status" value="1"/>
</dbReference>
<dbReference type="SUPFAM" id="SSF53098">
    <property type="entry name" value="Ribonuclease H-like"/>
    <property type="match status" value="1"/>
</dbReference>
<evidence type="ECO:0000313" key="3">
    <source>
        <dbReference type="EMBL" id="CAC5383158.1"/>
    </source>
</evidence>
<dbReference type="Pfam" id="PF17921">
    <property type="entry name" value="Integrase_H2C2"/>
    <property type="match status" value="1"/>
</dbReference>
<dbReference type="Pfam" id="PF05380">
    <property type="entry name" value="Peptidase_A17"/>
    <property type="match status" value="1"/>
</dbReference>
<evidence type="ECO:0000313" key="4">
    <source>
        <dbReference type="Proteomes" id="UP000507470"/>
    </source>
</evidence>
<dbReference type="OrthoDB" id="10066543at2759"/>
<organism evidence="3 4">
    <name type="scientific">Mytilus coruscus</name>
    <name type="common">Sea mussel</name>
    <dbReference type="NCBI Taxonomy" id="42192"/>
    <lineage>
        <taxon>Eukaryota</taxon>
        <taxon>Metazoa</taxon>
        <taxon>Spiralia</taxon>
        <taxon>Lophotrochozoa</taxon>
        <taxon>Mollusca</taxon>
        <taxon>Bivalvia</taxon>
        <taxon>Autobranchia</taxon>
        <taxon>Pteriomorphia</taxon>
        <taxon>Mytilida</taxon>
        <taxon>Mytiloidea</taxon>
        <taxon>Mytilidae</taxon>
        <taxon>Mytilinae</taxon>
        <taxon>Mytilus</taxon>
    </lineage>
</organism>
<keyword evidence="4" id="KW-1185">Reference proteome</keyword>
<proteinExistence type="predicted"/>
<evidence type="ECO:0000259" key="1">
    <source>
        <dbReference type="Pfam" id="PF17921"/>
    </source>
</evidence>
<dbReference type="PANTHER" id="PTHR47331:SF1">
    <property type="entry name" value="GAG-LIKE PROTEIN"/>
    <property type="match status" value="1"/>
</dbReference>
<dbReference type="AlphaFoldDB" id="A0A6J8BGR1"/>
<dbReference type="GO" id="GO:0003676">
    <property type="term" value="F:nucleic acid binding"/>
    <property type="evidence" value="ECO:0007669"/>
    <property type="project" value="InterPro"/>
</dbReference>
<sequence>MVTGETVLIPDTTMLASIKIYCSPLCLKPSGFGEIVAADLHHFADASEIGYGVVSYLRIEKEEGSNTYCSFITRKSRVTPLKQVTIPRLELTAATVALQVFSSEISAISDGSDHVKRDSYIRNLDPILDDSLLRVGGRLHESNMPMESKHPVILPKNHHLSDLILRHIHLELKHSGRNHMLSRLREKYWIVNAPTAIRKLISKCVVCRKQGSRVGEQKMANLPEDRSLANEPLFTRVGVDYFGPFEVKIKRSHVKRYGVIFTCLASRAVHLEVAASLDTDSYINALRRFIARRGQVVKIRSDNGTNFVGAEKELKRSISDWNVEQIHDVIRRWGQIQYMANLFWQRWIHAYLPLLQERQKWQEIKRNLQIGDVILVVDSNAARNSWPMGIIVETIPDRAGLIHGETKMKTSNSTNTTGPVHKQDMCETLVTANIIEAGTSTNTNTTVNLEPIHKLDIADNLK</sequence>